<dbReference type="NCBIfam" id="NF033788">
    <property type="entry name" value="HTH_metalloreg"/>
    <property type="match status" value="1"/>
</dbReference>
<dbReference type="Pfam" id="PF12840">
    <property type="entry name" value="HTH_20"/>
    <property type="match status" value="1"/>
</dbReference>
<sequence>MNQATETTADEALTLKALTALAQAQRLRIFKALVVAGQDGLTPGVLAEQLGSTPSGLSFHLKELAHSGLIDSEQRGRNLIYRANFARMNGVLAYLTEHCCQGTSCEVSTTAGACTTC</sequence>
<dbReference type="PANTHER" id="PTHR43132:SF2">
    <property type="entry name" value="ARSENICAL RESISTANCE OPERON REPRESSOR ARSR-RELATED"/>
    <property type="match status" value="1"/>
</dbReference>
<keyword evidence="1" id="KW-0805">Transcription regulation</keyword>
<dbReference type="SUPFAM" id="SSF46785">
    <property type="entry name" value="Winged helix' DNA-binding domain"/>
    <property type="match status" value="1"/>
</dbReference>
<dbReference type="InterPro" id="IPR001845">
    <property type="entry name" value="HTH_ArsR_DNA-bd_dom"/>
</dbReference>
<evidence type="ECO:0000313" key="6">
    <source>
        <dbReference type="Proteomes" id="UP001321700"/>
    </source>
</evidence>
<dbReference type="InterPro" id="IPR036390">
    <property type="entry name" value="WH_DNA-bd_sf"/>
</dbReference>
<evidence type="ECO:0000256" key="3">
    <source>
        <dbReference type="ARBA" id="ARBA00023163"/>
    </source>
</evidence>
<proteinExistence type="predicted"/>
<dbReference type="InterPro" id="IPR011991">
    <property type="entry name" value="ArsR-like_HTH"/>
</dbReference>
<dbReference type="RefSeq" id="WP_313875817.1">
    <property type="nucleotide sequence ID" value="NZ_JAVBIK010000001.1"/>
</dbReference>
<evidence type="ECO:0000259" key="4">
    <source>
        <dbReference type="PROSITE" id="PS50987"/>
    </source>
</evidence>
<dbReference type="PRINTS" id="PR00778">
    <property type="entry name" value="HTHARSR"/>
</dbReference>
<dbReference type="EMBL" id="JAVBIK010000001">
    <property type="protein sequence ID" value="MDT7520194.1"/>
    <property type="molecule type" value="Genomic_DNA"/>
</dbReference>
<comment type="caution">
    <text evidence="5">The sequence shown here is derived from an EMBL/GenBank/DDBJ whole genome shotgun (WGS) entry which is preliminary data.</text>
</comment>
<gene>
    <name evidence="5" type="ORF">RAE19_16020</name>
</gene>
<dbReference type="SMART" id="SM00418">
    <property type="entry name" value="HTH_ARSR"/>
    <property type="match status" value="1"/>
</dbReference>
<evidence type="ECO:0000256" key="2">
    <source>
        <dbReference type="ARBA" id="ARBA00023125"/>
    </source>
</evidence>
<keyword evidence="3" id="KW-0804">Transcription</keyword>
<dbReference type="InterPro" id="IPR036388">
    <property type="entry name" value="WH-like_DNA-bd_sf"/>
</dbReference>
<dbReference type="PROSITE" id="PS50987">
    <property type="entry name" value="HTH_ARSR_2"/>
    <property type="match status" value="1"/>
</dbReference>
<keyword evidence="2" id="KW-0238">DNA-binding</keyword>
<dbReference type="Gene3D" id="1.10.10.10">
    <property type="entry name" value="Winged helix-like DNA-binding domain superfamily/Winged helix DNA-binding domain"/>
    <property type="match status" value="1"/>
</dbReference>
<protein>
    <submittedName>
        <fullName evidence="5">Metalloregulator ArsR/SmtB family transcription factor</fullName>
    </submittedName>
</protein>
<keyword evidence="6" id="KW-1185">Reference proteome</keyword>
<evidence type="ECO:0000256" key="1">
    <source>
        <dbReference type="ARBA" id="ARBA00023015"/>
    </source>
</evidence>
<feature type="domain" description="HTH arsR-type" evidence="4">
    <location>
        <begin position="6"/>
        <end position="103"/>
    </location>
</feature>
<name>A0ABU3KQV9_9BURK</name>
<dbReference type="PANTHER" id="PTHR43132">
    <property type="entry name" value="ARSENICAL RESISTANCE OPERON REPRESSOR ARSR-RELATED"/>
    <property type="match status" value="1"/>
</dbReference>
<organism evidence="5 6">
    <name type="scientific">Rhodoferax potami</name>
    <dbReference type="NCBI Taxonomy" id="3068338"/>
    <lineage>
        <taxon>Bacteria</taxon>
        <taxon>Pseudomonadati</taxon>
        <taxon>Pseudomonadota</taxon>
        <taxon>Betaproteobacteria</taxon>
        <taxon>Burkholderiales</taxon>
        <taxon>Comamonadaceae</taxon>
        <taxon>Rhodoferax</taxon>
    </lineage>
</organism>
<dbReference type="Proteomes" id="UP001321700">
    <property type="component" value="Unassembled WGS sequence"/>
</dbReference>
<reference evidence="5 6" key="1">
    <citation type="submission" date="2023-08" db="EMBL/GenBank/DDBJ databases">
        <title>Rhodoferax potami sp. nov. and Rhodoferax mekongensis sp. nov., isolated from the Mekong River in Thailand.</title>
        <authorList>
            <person name="Kitikhun S."/>
            <person name="Charoenyingcharoen P."/>
            <person name="Siriarchawattana P."/>
            <person name="Likhitrattanapisal S."/>
            <person name="Nilsakha T."/>
            <person name="Chanpet A."/>
            <person name="Rattanawaree P."/>
            <person name="Ingsriswang S."/>
        </authorList>
    </citation>
    <scope>NUCLEOTIDE SEQUENCE [LARGE SCALE GENOMIC DNA]</scope>
    <source>
        <strain evidence="5 6">TBRC 17660</strain>
    </source>
</reference>
<accession>A0ABU3KQV9</accession>
<evidence type="ECO:0000313" key="5">
    <source>
        <dbReference type="EMBL" id="MDT7520194.1"/>
    </source>
</evidence>
<dbReference type="CDD" id="cd00090">
    <property type="entry name" value="HTH_ARSR"/>
    <property type="match status" value="1"/>
</dbReference>
<dbReference type="InterPro" id="IPR051011">
    <property type="entry name" value="Metal_resp_trans_reg"/>
</dbReference>